<reference evidence="2" key="1">
    <citation type="submission" date="2019-10" db="EMBL/GenBank/DDBJ databases">
        <authorList>
            <person name="Zhang R."/>
            <person name="Pan Y."/>
            <person name="Wang J."/>
            <person name="Ma R."/>
            <person name="Yu S."/>
        </authorList>
    </citation>
    <scope>NUCLEOTIDE SEQUENCE</scope>
    <source>
        <strain evidence="2">LA-IB0</strain>
        <tissue evidence="2">Leaf</tissue>
    </source>
</reference>
<feature type="compositionally biased region" description="Basic and acidic residues" evidence="1">
    <location>
        <begin position="46"/>
        <end position="55"/>
    </location>
</feature>
<protein>
    <submittedName>
        <fullName evidence="2">Uncharacterized protein</fullName>
    </submittedName>
</protein>
<organism evidence="2 3">
    <name type="scientific">Buddleja alternifolia</name>
    <dbReference type="NCBI Taxonomy" id="168488"/>
    <lineage>
        <taxon>Eukaryota</taxon>
        <taxon>Viridiplantae</taxon>
        <taxon>Streptophyta</taxon>
        <taxon>Embryophyta</taxon>
        <taxon>Tracheophyta</taxon>
        <taxon>Spermatophyta</taxon>
        <taxon>Magnoliopsida</taxon>
        <taxon>eudicotyledons</taxon>
        <taxon>Gunneridae</taxon>
        <taxon>Pentapetalae</taxon>
        <taxon>asterids</taxon>
        <taxon>lamiids</taxon>
        <taxon>Lamiales</taxon>
        <taxon>Scrophulariaceae</taxon>
        <taxon>Buddlejeae</taxon>
        <taxon>Buddleja</taxon>
    </lineage>
</organism>
<name>A0AAV6X765_9LAMI</name>
<dbReference type="Proteomes" id="UP000826271">
    <property type="component" value="Unassembled WGS sequence"/>
</dbReference>
<keyword evidence="3" id="KW-1185">Reference proteome</keyword>
<evidence type="ECO:0000313" key="3">
    <source>
        <dbReference type="Proteomes" id="UP000826271"/>
    </source>
</evidence>
<sequence length="72" mass="8097">MTQILEDGVLTPSCLESYRENVAPLDETSFSKKCDCRLMDFMKNATKESHEEDRSSTTSAQLSTRIIAIADH</sequence>
<proteinExistence type="predicted"/>
<feature type="region of interest" description="Disordered" evidence="1">
    <location>
        <begin position="46"/>
        <end position="65"/>
    </location>
</feature>
<dbReference type="EMBL" id="WHWC01000010">
    <property type="protein sequence ID" value="KAG8374993.1"/>
    <property type="molecule type" value="Genomic_DNA"/>
</dbReference>
<evidence type="ECO:0000256" key="1">
    <source>
        <dbReference type="SAM" id="MobiDB-lite"/>
    </source>
</evidence>
<gene>
    <name evidence="2" type="ORF">BUALT_Bualt10G0053300</name>
</gene>
<comment type="caution">
    <text evidence="2">The sequence shown here is derived from an EMBL/GenBank/DDBJ whole genome shotgun (WGS) entry which is preliminary data.</text>
</comment>
<accession>A0AAV6X765</accession>
<dbReference type="AlphaFoldDB" id="A0AAV6X765"/>
<evidence type="ECO:0000313" key="2">
    <source>
        <dbReference type="EMBL" id="KAG8374993.1"/>
    </source>
</evidence>